<evidence type="ECO:0000256" key="5">
    <source>
        <dbReference type="ARBA" id="ARBA00022942"/>
    </source>
</evidence>
<dbReference type="GO" id="GO:0005198">
    <property type="term" value="F:structural molecule activity"/>
    <property type="evidence" value="ECO:0007669"/>
    <property type="project" value="TreeGrafter"/>
</dbReference>
<dbReference type="PANTHER" id="PTHR10539:SF0">
    <property type="entry name" value="26S PROTEASOME NON-ATPASE REGULATORY SUBUNIT 13"/>
    <property type="match status" value="1"/>
</dbReference>
<name>A0A833S0Y9_9HYME</name>
<dbReference type="Pfam" id="PF01399">
    <property type="entry name" value="PCI"/>
    <property type="match status" value="1"/>
</dbReference>
<proteinExistence type="inferred from homology"/>
<dbReference type="SMART" id="SM00088">
    <property type="entry name" value="PINT"/>
    <property type="match status" value="1"/>
</dbReference>
<dbReference type="PROSITE" id="PS50250">
    <property type="entry name" value="PCI"/>
    <property type="match status" value="1"/>
</dbReference>
<evidence type="ECO:0000256" key="2">
    <source>
        <dbReference type="ARBA" id="ARBA00006207"/>
    </source>
</evidence>
<dbReference type="GO" id="GO:0005829">
    <property type="term" value="C:cytosol"/>
    <property type="evidence" value="ECO:0007669"/>
    <property type="project" value="TreeGrafter"/>
</dbReference>
<dbReference type="AlphaFoldDB" id="A0A833S0Y9"/>
<evidence type="ECO:0000313" key="11">
    <source>
        <dbReference type="Proteomes" id="UP000655588"/>
    </source>
</evidence>
<evidence type="ECO:0000256" key="4">
    <source>
        <dbReference type="ARBA" id="ARBA00015732"/>
    </source>
</evidence>
<dbReference type="EMBL" id="WNWW01000628">
    <property type="protein sequence ID" value="KAF3422900.1"/>
    <property type="molecule type" value="Genomic_DNA"/>
</dbReference>
<dbReference type="Pfam" id="PF22037">
    <property type="entry name" value="PSD13_N"/>
    <property type="match status" value="1"/>
</dbReference>
<evidence type="ECO:0000256" key="7">
    <source>
        <dbReference type="ARBA" id="ARBA00031303"/>
    </source>
</evidence>
<dbReference type="InterPro" id="IPR036390">
    <property type="entry name" value="WH_DNA-bd_sf"/>
</dbReference>
<comment type="caution">
    <text evidence="10">The sequence shown here is derived from an EMBL/GenBank/DDBJ whole genome shotgun (WGS) entry which is preliminary data.</text>
</comment>
<sequence>MAAAVAPKDVNTYLSQNQNVADKELAAEWAQLEELYNKRYFFFACIPIKKSFSESHRLVTCRLWHQLTLKLETFVKHPALQKEDKLVQLYVNFLSTFENKINPLSLVEILAYVIQQFQDKQEAIKFLEKTESKIKSSNEAVALCKVLTGQILLEKLNNQEQAKQIIEEVETMLDNADGITTVHGRFYLLASRLYRLQGKHAEYYRTALRYLGCIDLNNISRQEQEQHAFFLGLAALLGEGVYNLGELLAHPVLQSLKGTPNSWLVDLLQAFNAGDIVALEKLKPQWSKVADLAAQELKLRQKISLLCLMEMTFKRQANNRQLTFAEISQETRLPLGEVELLVMKALAQGLVRGAIDQVAGTVNMTWVQPRVLDRTQIAGMVQRLDGWCKDVNSMERLLESRASEILTL</sequence>
<dbReference type="InterPro" id="IPR054179">
    <property type="entry name" value="PSD13_N"/>
</dbReference>
<comment type="similarity">
    <text evidence="2">Belongs to the proteasome subunit S11 family.</text>
</comment>
<organism evidence="10 11">
    <name type="scientific">Frieseomelitta varia</name>
    <dbReference type="NCBI Taxonomy" id="561572"/>
    <lineage>
        <taxon>Eukaryota</taxon>
        <taxon>Metazoa</taxon>
        <taxon>Ecdysozoa</taxon>
        <taxon>Arthropoda</taxon>
        <taxon>Hexapoda</taxon>
        <taxon>Insecta</taxon>
        <taxon>Pterygota</taxon>
        <taxon>Neoptera</taxon>
        <taxon>Endopterygota</taxon>
        <taxon>Hymenoptera</taxon>
        <taxon>Apocrita</taxon>
        <taxon>Aculeata</taxon>
        <taxon>Apoidea</taxon>
        <taxon>Anthophila</taxon>
        <taxon>Apidae</taxon>
        <taxon>Frieseomelitta</taxon>
    </lineage>
</organism>
<dbReference type="InterPro" id="IPR035298">
    <property type="entry name" value="PSMD13"/>
</dbReference>
<evidence type="ECO:0000256" key="8">
    <source>
        <dbReference type="ARBA" id="ARBA00032323"/>
    </source>
</evidence>
<evidence type="ECO:0000256" key="1">
    <source>
        <dbReference type="ARBA" id="ARBA00002362"/>
    </source>
</evidence>
<evidence type="ECO:0000313" key="10">
    <source>
        <dbReference type="EMBL" id="KAF3422900.1"/>
    </source>
</evidence>
<dbReference type="GO" id="GO:0008541">
    <property type="term" value="C:proteasome regulatory particle, lid subcomplex"/>
    <property type="evidence" value="ECO:0007669"/>
    <property type="project" value="TreeGrafter"/>
</dbReference>
<comment type="function">
    <text evidence="1">Component of the 26S proteasome, a multiprotein complex involved in the ATP-dependent degradation of ubiquitinated proteins. This complex plays a key role in the maintenance of protein homeostasis by removing misfolded or damaged proteins, which could impair cellular functions, and by removing proteins whose functions are no longer required. Therefore, the proteasome participates in numerous cellular processes, including cell cycle progression, apoptosis, or DNA damage repair.</text>
</comment>
<evidence type="ECO:0000256" key="3">
    <source>
        <dbReference type="ARBA" id="ARBA00011441"/>
    </source>
</evidence>
<evidence type="ECO:0000259" key="9">
    <source>
        <dbReference type="PROSITE" id="PS50250"/>
    </source>
</evidence>
<dbReference type="GO" id="GO:0005634">
    <property type="term" value="C:nucleus"/>
    <property type="evidence" value="ECO:0007669"/>
    <property type="project" value="TreeGrafter"/>
</dbReference>
<dbReference type="SUPFAM" id="SSF46785">
    <property type="entry name" value="Winged helix' DNA-binding domain"/>
    <property type="match status" value="1"/>
</dbReference>
<evidence type="ECO:0000256" key="6">
    <source>
        <dbReference type="ARBA" id="ARBA00029749"/>
    </source>
</evidence>
<keyword evidence="11" id="KW-1185">Reference proteome</keyword>
<protein>
    <recommendedName>
        <fullName evidence="4">26S proteasome non-ATPase regulatory subunit 13</fullName>
    </recommendedName>
    <alternativeName>
        <fullName evidence="6">26S proteasome regulatory subunit RPN9</fullName>
    </alternativeName>
    <alternativeName>
        <fullName evidence="8">26S proteasome regulatory subunit S11</fullName>
    </alternativeName>
    <alternativeName>
        <fullName evidence="7">26S proteasome regulatory subunit p40.5</fullName>
    </alternativeName>
</protein>
<reference evidence="10" key="1">
    <citation type="submission" date="2019-11" db="EMBL/GenBank/DDBJ databases">
        <title>The nuclear and mitochondrial genomes of Frieseomelitta varia - a highly eusocial stingless bee (Meliponini) with a permanently sterile worker caste.</title>
        <authorList>
            <person name="Freitas F.C.P."/>
            <person name="Lourenco A.P."/>
            <person name="Nunes F.M.F."/>
            <person name="Paschoal A.R."/>
            <person name="Abreu F.C.P."/>
            <person name="Barbin F.O."/>
            <person name="Bataglia L."/>
            <person name="Cardoso-Junior C.A.M."/>
            <person name="Cervoni M.S."/>
            <person name="Silva S.R."/>
            <person name="Dalarmi F."/>
            <person name="Del Lama M.A."/>
            <person name="Depintor T.S."/>
            <person name="Ferreira K.M."/>
            <person name="Goria P.S."/>
            <person name="Jaskot M.C."/>
            <person name="Lago D.C."/>
            <person name="Luna-Lucena D."/>
            <person name="Moda L.M."/>
            <person name="Nascimento L."/>
            <person name="Pedrino M."/>
            <person name="Rabico F.O."/>
            <person name="Sanches F.C."/>
            <person name="Santos D.E."/>
            <person name="Santos C.G."/>
            <person name="Vieira J."/>
            <person name="Lopes T.F."/>
            <person name="Barchuk A.R."/>
            <person name="Hartfelder K."/>
            <person name="Simoes Z.L.P."/>
            <person name="Bitondi M.M.G."/>
            <person name="Pinheiro D.G."/>
        </authorList>
    </citation>
    <scope>NUCLEOTIDE SEQUENCE</scope>
    <source>
        <strain evidence="10">USP_RPSP 00005682</strain>
        <tissue evidence="10">Whole individual</tissue>
    </source>
</reference>
<dbReference type="PANTHER" id="PTHR10539">
    <property type="entry name" value="26S PROTEASOME NON-ATPASE REGULATORY SUBUNIT 13"/>
    <property type="match status" value="1"/>
</dbReference>
<dbReference type="GO" id="GO:0006511">
    <property type="term" value="P:ubiquitin-dependent protein catabolic process"/>
    <property type="evidence" value="ECO:0007669"/>
    <property type="project" value="TreeGrafter"/>
</dbReference>
<gene>
    <name evidence="10" type="ORF">E2986_02732</name>
</gene>
<keyword evidence="5" id="KW-0647">Proteasome</keyword>
<dbReference type="Proteomes" id="UP000655588">
    <property type="component" value="Unassembled WGS sequence"/>
</dbReference>
<accession>A0A833S0Y9</accession>
<dbReference type="InterPro" id="IPR000717">
    <property type="entry name" value="PCI_dom"/>
</dbReference>
<comment type="subunit">
    <text evidence="3">Component of the 19S proteasome regulatory particle complex. The 26S proteasome consists of a 20S core particle (CP) and two 19S regulatory subunits (RP). The regulatory particle is made of a lid composed of 9 subunits including PSMD13, a base containing 6 ATPases and few additional components.</text>
</comment>
<feature type="domain" description="PCI" evidence="9">
    <location>
        <begin position="202"/>
        <end position="369"/>
    </location>
</feature>